<evidence type="ECO:0000256" key="1">
    <source>
        <dbReference type="SAM" id="MobiDB-lite"/>
    </source>
</evidence>
<dbReference type="AlphaFoldDB" id="A0A9Q0FSJ8"/>
<feature type="domain" description="DUF630" evidence="3">
    <location>
        <begin position="1"/>
        <end position="60"/>
    </location>
</feature>
<gene>
    <name evidence="4" type="ORF">Tsubulata_034696</name>
</gene>
<dbReference type="InterPro" id="IPR006868">
    <property type="entry name" value="DUF630"/>
</dbReference>
<evidence type="ECO:0000313" key="4">
    <source>
        <dbReference type="EMBL" id="KAJ4836905.1"/>
    </source>
</evidence>
<reference evidence="4" key="2">
    <citation type="journal article" date="2023" name="Plants (Basel)">
        <title>Annotation of the Turnera subulata (Passifloraceae) Draft Genome Reveals the S-Locus Evolved after the Divergence of Turneroideae from Passifloroideae in a Stepwise Manner.</title>
        <authorList>
            <person name="Henning P.M."/>
            <person name="Roalson E.H."/>
            <person name="Mir W."/>
            <person name="McCubbin A.G."/>
            <person name="Shore J.S."/>
        </authorList>
    </citation>
    <scope>NUCLEOTIDE SEQUENCE</scope>
    <source>
        <strain evidence="4">F60SS</strain>
    </source>
</reference>
<feature type="compositionally biased region" description="Acidic residues" evidence="1">
    <location>
        <begin position="139"/>
        <end position="153"/>
    </location>
</feature>
<feature type="region of interest" description="Disordered" evidence="1">
    <location>
        <begin position="100"/>
        <end position="154"/>
    </location>
</feature>
<accession>A0A9Q0FSJ8</accession>
<organism evidence="4 5">
    <name type="scientific">Turnera subulata</name>
    <dbReference type="NCBI Taxonomy" id="218843"/>
    <lineage>
        <taxon>Eukaryota</taxon>
        <taxon>Viridiplantae</taxon>
        <taxon>Streptophyta</taxon>
        <taxon>Embryophyta</taxon>
        <taxon>Tracheophyta</taxon>
        <taxon>Spermatophyta</taxon>
        <taxon>Magnoliopsida</taxon>
        <taxon>eudicotyledons</taxon>
        <taxon>Gunneridae</taxon>
        <taxon>Pentapetalae</taxon>
        <taxon>rosids</taxon>
        <taxon>fabids</taxon>
        <taxon>Malpighiales</taxon>
        <taxon>Passifloraceae</taxon>
        <taxon>Turnera</taxon>
    </lineage>
</organism>
<feature type="domain" description="DUF632" evidence="2">
    <location>
        <begin position="347"/>
        <end position="554"/>
    </location>
</feature>
<evidence type="ECO:0000259" key="3">
    <source>
        <dbReference type="Pfam" id="PF04783"/>
    </source>
</evidence>
<dbReference type="PANTHER" id="PTHR21450">
    <property type="entry name" value="PROTEIN ALTERED PHOSPHATE STARVATION RESPONSE 1"/>
    <property type="match status" value="1"/>
</dbReference>
<evidence type="ECO:0008006" key="6">
    <source>
        <dbReference type="Google" id="ProtNLM"/>
    </source>
</evidence>
<dbReference type="InterPro" id="IPR006867">
    <property type="entry name" value="DUF632"/>
</dbReference>
<feature type="domain" description="DUF632" evidence="2">
    <location>
        <begin position="286"/>
        <end position="326"/>
    </location>
</feature>
<dbReference type="PANTHER" id="PTHR21450:SF34">
    <property type="entry name" value="DUF632 DOMAIN-CONTAINING PROTEIN"/>
    <property type="match status" value="1"/>
</dbReference>
<comment type="caution">
    <text evidence="4">The sequence shown here is derived from an EMBL/GenBank/DDBJ whole genome shotgun (WGS) entry which is preliminary data.</text>
</comment>
<reference evidence="4" key="1">
    <citation type="submission" date="2022-02" db="EMBL/GenBank/DDBJ databases">
        <authorList>
            <person name="Henning P.M."/>
            <person name="McCubbin A.G."/>
            <person name="Shore J.S."/>
        </authorList>
    </citation>
    <scope>NUCLEOTIDE SEQUENCE</scope>
    <source>
        <strain evidence="4">F60SS</strain>
        <tissue evidence="4">Leaves</tissue>
    </source>
</reference>
<feature type="compositionally biased region" description="Basic and acidic residues" evidence="1">
    <location>
        <begin position="119"/>
        <end position="129"/>
    </location>
</feature>
<evidence type="ECO:0000313" key="5">
    <source>
        <dbReference type="Proteomes" id="UP001141552"/>
    </source>
</evidence>
<dbReference type="Pfam" id="PF04783">
    <property type="entry name" value="DUF630"/>
    <property type="match status" value="1"/>
</dbReference>
<sequence length="688" mass="78686">MGCALSKKDEEDDVVSLCRERKRLLKLAVERRYAFADAQYKYNQSLYTVAMAIRLFVARHSSQASPFLITFSSKTSSCNDSGETHITTNSMFLQQRPTEPLHETMECKPSNSKVSLESSHLETGKKETQEEGDMNSGEEGSDIESESESESGDVCEHFYESENGENVACEHFYSEVGAAMPSPQREFGWDFFYPFDEMRTQVADGFFPGIDEDLRAVREKEGIPELEEDGERAKGECDVVNVKIGVEEDHKESKVPDVRSGDTANAGFEESEGLKVIDTPTNGRELLEALKDIEDHFIRAHDSGLEVSRMLEANRVQLLSGLEEIKGGFLFFLVPYYMLCSCPRDQAGDLTRKAFERKCSHMRNRYTRLDGNNSTDKSRSEVKELHARISVAIRSAESISDRIQKLRDEELQPQLLELLHGLMRNWKIMMDSHETQNRVMLEVKSFNCPAYQKFSNDSHHLATLQLEAELHNWRSCFSAYVSAQKEYIEAITGWLSRFIAPEVELYSSGKSSLPPCRINWPPLLVTCHEWYSCLEKLPCKDVTCAMKNLGRDIHALKSQQGDEQQQKRKADGLVKDLERRTLAFERAERRILESKISESEVTTRNPIEYLAERKNLLDSFRKRVDEEQEKHRCSMQETQRITINGFQTGFSSVFESLTEFSKASVKMYDDLLRYSANAETIHKSDGKM</sequence>
<dbReference type="OrthoDB" id="1893612at2759"/>
<keyword evidence="5" id="KW-1185">Reference proteome</keyword>
<protein>
    <recommendedName>
        <fullName evidence="6">DUF632 domain-containing protein</fullName>
    </recommendedName>
</protein>
<proteinExistence type="predicted"/>
<dbReference type="Proteomes" id="UP001141552">
    <property type="component" value="Unassembled WGS sequence"/>
</dbReference>
<feature type="compositionally biased region" description="Polar residues" evidence="1">
    <location>
        <begin position="109"/>
        <end position="118"/>
    </location>
</feature>
<name>A0A9Q0FSJ8_9ROSI</name>
<dbReference type="EMBL" id="JAKUCV010003997">
    <property type="protein sequence ID" value="KAJ4836905.1"/>
    <property type="molecule type" value="Genomic_DNA"/>
</dbReference>
<dbReference type="Pfam" id="PF04782">
    <property type="entry name" value="DUF632"/>
    <property type="match status" value="2"/>
</dbReference>
<evidence type="ECO:0000259" key="2">
    <source>
        <dbReference type="Pfam" id="PF04782"/>
    </source>
</evidence>